<reference evidence="2" key="2">
    <citation type="submission" date="2019-10" db="EMBL/GenBank/DDBJ databases">
        <title>A de novo genome assembly of a pear dwarfing rootstock.</title>
        <authorList>
            <person name="Wang F."/>
            <person name="Wang J."/>
            <person name="Li S."/>
            <person name="Zhang Y."/>
            <person name="Fang M."/>
            <person name="Ma L."/>
            <person name="Zhao Y."/>
            <person name="Jiang S."/>
        </authorList>
    </citation>
    <scope>NUCLEOTIDE SEQUENCE [LARGE SCALE GENOMIC DNA]</scope>
</reference>
<dbReference type="AlphaFoldDB" id="A0A5N5HZN9"/>
<gene>
    <name evidence="1" type="ORF">D8674_033649</name>
</gene>
<dbReference type="EMBL" id="SMOL01000148">
    <property type="protein sequence ID" value="KAB2628854.1"/>
    <property type="molecule type" value="Genomic_DNA"/>
</dbReference>
<protein>
    <submittedName>
        <fullName evidence="1">S ribonuclease</fullName>
    </submittedName>
</protein>
<organism evidence="1 2">
    <name type="scientific">Pyrus ussuriensis x Pyrus communis</name>
    <dbReference type="NCBI Taxonomy" id="2448454"/>
    <lineage>
        <taxon>Eukaryota</taxon>
        <taxon>Viridiplantae</taxon>
        <taxon>Streptophyta</taxon>
        <taxon>Embryophyta</taxon>
        <taxon>Tracheophyta</taxon>
        <taxon>Spermatophyta</taxon>
        <taxon>Magnoliopsida</taxon>
        <taxon>eudicotyledons</taxon>
        <taxon>Gunneridae</taxon>
        <taxon>Pentapetalae</taxon>
        <taxon>rosids</taxon>
        <taxon>fabids</taxon>
        <taxon>Rosales</taxon>
        <taxon>Rosaceae</taxon>
        <taxon>Amygdaloideae</taxon>
        <taxon>Maleae</taxon>
        <taxon>Pyrus</taxon>
    </lineage>
</organism>
<evidence type="ECO:0000313" key="2">
    <source>
        <dbReference type="Proteomes" id="UP000327157"/>
    </source>
</evidence>
<keyword evidence="2" id="KW-1185">Reference proteome</keyword>
<dbReference type="OrthoDB" id="1637540at2759"/>
<sequence>MECCSTDWRWKDLELLEEKRAEDAREVAVYHQQVAKTYNHTARPCNFKEEDLVLGTTDIRRQITRSLKFAPHRARWFMIKEAYRSGYYYLTLVKEGKLTEAVNAKWLKSYYW</sequence>
<comment type="caution">
    <text evidence="1">The sequence shown here is derived from an EMBL/GenBank/DDBJ whole genome shotgun (WGS) entry which is preliminary data.</text>
</comment>
<proteinExistence type="predicted"/>
<evidence type="ECO:0000313" key="1">
    <source>
        <dbReference type="EMBL" id="KAB2628854.1"/>
    </source>
</evidence>
<reference evidence="1 2" key="1">
    <citation type="submission" date="2019-09" db="EMBL/GenBank/DDBJ databases">
        <authorList>
            <person name="Ou C."/>
        </authorList>
    </citation>
    <scope>NUCLEOTIDE SEQUENCE [LARGE SCALE GENOMIC DNA]</scope>
    <source>
        <strain evidence="1">S2</strain>
        <tissue evidence="1">Leaf</tissue>
    </source>
</reference>
<name>A0A5N5HZN9_9ROSA</name>
<dbReference type="Proteomes" id="UP000327157">
    <property type="component" value="Chromosome 8"/>
</dbReference>
<accession>A0A5N5HZN9</accession>
<reference evidence="1 2" key="3">
    <citation type="submission" date="2019-11" db="EMBL/GenBank/DDBJ databases">
        <title>A de novo genome assembly of a pear dwarfing rootstock.</title>
        <authorList>
            <person name="Wang F."/>
            <person name="Wang J."/>
            <person name="Li S."/>
            <person name="Zhang Y."/>
            <person name="Fang M."/>
            <person name="Ma L."/>
            <person name="Zhao Y."/>
            <person name="Jiang S."/>
        </authorList>
    </citation>
    <scope>NUCLEOTIDE SEQUENCE [LARGE SCALE GENOMIC DNA]</scope>
    <source>
        <strain evidence="1">S2</strain>
        <tissue evidence="1">Leaf</tissue>
    </source>
</reference>